<organism evidence="9 11">
    <name type="scientific">Candida glabrata</name>
    <name type="common">Yeast</name>
    <name type="synonym">Torulopsis glabrata</name>
    <dbReference type="NCBI Taxonomy" id="5478"/>
    <lineage>
        <taxon>Eukaryota</taxon>
        <taxon>Fungi</taxon>
        <taxon>Dikarya</taxon>
        <taxon>Ascomycota</taxon>
        <taxon>Saccharomycotina</taxon>
        <taxon>Saccharomycetes</taxon>
        <taxon>Saccharomycetales</taxon>
        <taxon>Saccharomycetaceae</taxon>
        <taxon>Nakaseomyces</taxon>
    </lineage>
</organism>
<evidence type="ECO:0000256" key="2">
    <source>
        <dbReference type="ARBA" id="ARBA00022679"/>
    </source>
</evidence>
<dbReference type="HAMAP" id="MF_00185">
    <property type="entry name" value="IPP_trans"/>
    <property type="match status" value="1"/>
</dbReference>
<dbReference type="GO" id="GO:0006400">
    <property type="term" value="P:tRNA modification"/>
    <property type="evidence" value="ECO:0007669"/>
    <property type="project" value="EnsemblFungi"/>
</dbReference>
<accession>A0A0W0E5P1</accession>
<keyword evidence="3 5" id="KW-0547">Nucleotide-binding</keyword>
<proteinExistence type="inferred from homology"/>
<evidence type="ECO:0000256" key="3">
    <source>
        <dbReference type="ARBA" id="ARBA00022741"/>
    </source>
</evidence>
<evidence type="ECO:0000256" key="1">
    <source>
        <dbReference type="ARBA" id="ARBA00005842"/>
    </source>
</evidence>
<comment type="catalytic activity">
    <reaction evidence="5 6">
        <text>adenosine(37) in tRNA + dimethylallyl diphosphate = N(6)-dimethylallyladenosine(37) in tRNA + diphosphate</text>
        <dbReference type="Rhea" id="RHEA:26482"/>
        <dbReference type="Rhea" id="RHEA-COMP:10162"/>
        <dbReference type="Rhea" id="RHEA-COMP:10375"/>
        <dbReference type="ChEBI" id="CHEBI:33019"/>
        <dbReference type="ChEBI" id="CHEBI:57623"/>
        <dbReference type="ChEBI" id="CHEBI:74411"/>
        <dbReference type="ChEBI" id="CHEBI:74415"/>
        <dbReference type="EC" id="2.5.1.75"/>
    </reaction>
</comment>
<dbReference type="EC" id="2.5.1.75" evidence="5 6"/>
<dbReference type="GO" id="GO:0005524">
    <property type="term" value="F:ATP binding"/>
    <property type="evidence" value="ECO:0007669"/>
    <property type="project" value="UniProtKB-UniRule"/>
</dbReference>
<reference evidence="9 11" key="1">
    <citation type="submission" date="2015-10" db="EMBL/GenBank/DDBJ databases">
        <title>Draft genomes sequences of Candida glabrata isolates 1A, 1B, 2A, 2B, 3A and 3B.</title>
        <authorList>
            <person name="Haavelsrud O.E."/>
            <person name="Gaustad P."/>
        </authorList>
    </citation>
    <scope>NUCLEOTIDE SEQUENCE [LARGE SCALE GENOMIC DNA]</scope>
    <source>
        <strain evidence="9">910700640</strain>
    </source>
</reference>
<dbReference type="PANTHER" id="PTHR11088">
    <property type="entry name" value="TRNA DIMETHYLALLYLTRANSFERASE"/>
    <property type="match status" value="1"/>
</dbReference>
<dbReference type="InterPro" id="IPR018022">
    <property type="entry name" value="IPT"/>
</dbReference>
<dbReference type="Proteomes" id="UP000054886">
    <property type="component" value="Unassembled WGS sequence"/>
</dbReference>
<dbReference type="GO" id="GO:0052381">
    <property type="term" value="F:tRNA dimethylallyltransferase activity"/>
    <property type="evidence" value="ECO:0007669"/>
    <property type="project" value="UniProtKB-UniRule"/>
</dbReference>
<evidence type="ECO:0000313" key="10">
    <source>
        <dbReference type="EMBL" id="KTB02860.1"/>
    </source>
</evidence>
<comment type="similarity">
    <text evidence="1 5 7">Belongs to the IPP transferase family.</text>
</comment>
<evidence type="ECO:0000313" key="11">
    <source>
        <dbReference type="Proteomes" id="UP000054886"/>
    </source>
</evidence>
<sequence>MSAMKKVIVVAGTTGVGKSQLSIQLAQRYNGEVINSDSMQVYRDIPIITNKHPVEERFGVPHHVMNHVGWEEEYYLHRFESECLSAIADIHSRDKTPIIVGGTHYYLQVLFNKHIDTATMDSVPETFELSEQQRSLLESGDSDRIYETLTSVDPQIAKKFHPNDTRRVRRMLEIFYQTKKKPSDLFSKQEVSPKFDTLFYWIYSNPKELDERLDSRVDAMLKSGGMDEINELYRYYKEHSLNPEQCENGVWQVIGFKEFLPWLCDPKTATLENCVERMKIRTRQYAKRQVKWIRKMLIPDINGDIYLLNATNLLNWDQTVSKRAFAIGDQFMKNENITAAHAPEELLHLISKEQTVERKLDNWDHFTCDVCKDNKDQPLLCIGEKNWNIHLNSRRHRSNLKRKHKKSGLEKWQMAKKANLENKENEV</sequence>
<comment type="caution">
    <text evidence="9">The sequence shown here is derived from an EMBL/GenBank/DDBJ whole genome shotgun (WGS) entry which is preliminary data.</text>
</comment>
<dbReference type="InterPro" id="IPR039657">
    <property type="entry name" value="Dimethylallyltransferase"/>
</dbReference>
<keyword evidence="2 5" id="KW-0808">Transferase</keyword>
<keyword evidence="5 6" id="KW-0819">tRNA processing</keyword>
<dbReference type="GO" id="GO:0000049">
    <property type="term" value="F:tRNA binding"/>
    <property type="evidence" value="ECO:0007669"/>
    <property type="project" value="EnsemblFungi"/>
</dbReference>
<evidence type="ECO:0000256" key="4">
    <source>
        <dbReference type="ARBA" id="ARBA00022840"/>
    </source>
</evidence>
<gene>
    <name evidence="10" type="ORF">AO440_004765</name>
    <name evidence="9" type="ORF">AO440_005278</name>
</gene>
<dbReference type="VEuPathDB" id="FungiDB:CAGL0L10934g"/>
<dbReference type="GO" id="GO:0005829">
    <property type="term" value="C:cytosol"/>
    <property type="evidence" value="ECO:0007669"/>
    <property type="project" value="EnsemblFungi"/>
</dbReference>
<dbReference type="PANTHER" id="PTHR11088:SF89">
    <property type="entry name" value="TRNA DIMETHYLALLYLTRANSFERASE"/>
    <property type="match status" value="1"/>
</dbReference>
<dbReference type="InterPro" id="IPR027417">
    <property type="entry name" value="P-loop_NTPase"/>
</dbReference>
<dbReference type="VEuPathDB" id="FungiDB:GVI51_L10879"/>
<name>A0A0W0E5P1_CANGB</name>
<dbReference type="SUPFAM" id="SSF52540">
    <property type="entry name" value="P-loop containing nucleoside triphosphate hydrolases"/>
    <property type="match status" value="2"/>
</dbReference>
<evidence type="ECO:0000256" key="6">
    <source>
        <dbReference type="RuleBase" id="RU003783"/>
    </source>
</evidence>
<evidence type="ECO:0000256" key="8">
    <source>
        <dbReference type="SAM" id="MobiDB-lite"/>
    </source>
</evidence>
<dbReference type="Gene3D" id="1.10.20.140">
    <property type="match status" value="1"/>
</dbReference>
<dbReference type="GO" id="GO:0005739">
    <property type="term" value="C:mitochondrion"/>
    <property type="evidence" value="ECO:0007669"/>
    <property type="project" value="EnsemblFungi"/>
</dbReference>
<evidence type="ECO:0000256" key="7">
    <source>
        <dbReference type="RuleBase" id="RU003785"/>
    </source>
</evidence>
<evidence type="ECO:0000256" key="5">
    <source>
        <dbReference type="PIRNR" id="PIRNR039110"/>
    </source>
</evidence>
<dbReference type="PIRSF" id="PIRSF039110">
    <property type="entry name" value="IPP_transferase"/>
    <property type="match status" value="1"/>
</dbReference>
<feature type="region of interest" description="Disordered" evidence="8">
    <location>
        <begin position="397"/>
        <end position="427"/>
    </location>
</feature>
<feature type="compositionally biased region" description="Basic and acidic residues" evidence="8">
    <location>
        <begin position="418"/>
        <end position="427"/>
    </location>
</feature>
<comment type="function">
    <text evidence="5">Catalyzes the transfer of a dimethylallyl group onto the adenine at position 37.</text>
</comment>
<dbReference type="AlphaFoldDB" id="A0A0W0E5P1"/>
<dbReference type="EMBL" id="LLZZ01000122">
    <property type="protein sequence ID" value="KTB02860.1"/>
    <property type="molecule type" value="Genomic_DNA"/>
</dbReference>
<keyword evidence="5" id="KW-0963">Cytoplasm</keyword>
<dbReference type="VEuPathDB" id="FungiDB:B1J91_L10934g"/>
<dbReference type="VEuPathDB" id="FungiDB:GWK60_L14905"/>
<evidence type="ECO:0000313" key="9">
    <source>
        <dbReference type="EMBL" id="KTA97907.1"/>
    </source>
</evidence>
<keyword evidence="4 5" id="KW-0067">ATP-binding</keyword>
<dbReference type="GO" id="GO:0005730">
    <property type="term" value="C:nucleolus"/>
    <property type="evidence" value="ECO:0007669"/>
    <property type="project" value="EnsemblFungi"/>
</dbReference>
<feature type="compositionally biased region" description="Basic residues" evidence="8">
    <location>
        <begin position="397"/>
        <end position="406"/>
    </location>
</feature>
<dbReference type="Gene3D" id="3.40.50.300">
    <property type="entry name" value="P-loop containing nucleotide triphosphate hydrolases"/>
    <property type="match status" value="1"/>
</dbReference>
<dbReference type="EMBL" id="LLZZ01000155">
    <property type="protein sequence ID" value="KTA97907.1"/>
    <property type="molecule type" value="Genomic_DNA"/>
</dbReference>
<dbReference type="Pfam" id="PF01715">
    <property type="entry name" value="IPPT"/>
    <property type="match status" value="1"/>
</dbReference>
<dbReference type="InterPro" id="IPR030666">
    <property type="entry name" value="IPP_transferase_euk"/>
</dbReference>
<dbReference type="Gene3D" id="3.30.160.60">
    <property type="entry name" value="Classic Zinc Finger"/>
    <property type="match status" value="1"/>
</dbReference>
<dbReference type="NCBIfam" id="TIGR00174">
    <property type="entry name" value="miaA"/>
    <property type="match status" value="1"/>
</dbReference>
<protein>
    <recommendedName>
        <fullName evidence="5 6">tRNA dimethylallyltransferase</fullName>
        <ecNumber evidence="5 6">2.5.1.75</ecNumber>
    </recommendedName>
</protein>